<dbReference type="Proteomes" id="UP000187609">
    <property type="component" value="Unassembled WGS sequence"/>
</dbReference>
<accession>A0A1J6HRX4</accession>
<reference evidence="2" key="1">
    <citation type="submission" date="2016-11" db="EMBL/GenBank/DDBJ databases">
        <title>The genome of Nicotiana attenuata.</title>
        <authorList>
            <person name="Xu S."/>
            <person name="Brockmoeller T."/>
            <person name="Gaquerel E."/>
            <person name="Navarro A."/>
            <person name="Kuhl H."/>
            <person name="Gase K."/>
            <person name="Ling Z."/>
            <person name="Zhou W."/>
            <person name="Kreitzer C."/>
            <person name="Stanke M."/>
            <person name="Tang H."/>
            <person name="Lyons E."/>
            <person name="Pandey P."/>
            <person name="Pandey S.P."/>
            <person name="Timmermann B."/>
            <person name="Baldwin I.T."/>
        </authorList>
    </citation>
    <scope>NUCLEOTIDE SEQUENCE [LARGE SCALE GENOMIC DNA]</scope>
    <source>
        <strain evidence="2">UT</strain>
    </source>
</reference>
<dbReference type="Gramene" id="OIS95677">
    <property type="protein sequence ID" value="OIS95677"/>
    <property type="gene ID" value="A4A49_02838"/>
</dbReference>
<dbReference type="EMBL" id="MJEQ01037194">
    <property type="protein sequence ID" value="OIS95677.1"/>
    <property type="molecule type" value="Genomic_DNA"/>
</dbReference>
<evidence type="ECO:0000313" key="2">
    <source>
        <dbReference type="EMBL" id="OIS95677.1"/>
    </source>
</evidence>
<feature type="compositionally biased region" description="Polar residues" evidence="1">
    <location>
        <begin position="65"/>
        <end position="78"/>
    </location>
</feature>
<organism evidence="2 3">
    <name type="scientific">Nicotiana attenuata</name>
    <name type="common">Coyote tobacco</name>
    <dbReference type="NCBI Taxonomy" id="49451"/>
    <lineage>
        <taxon>Eukaryota</taxon>
        <taxon>Viridiplantae</taxon>
        <taxon>Streptophyta</taxon>
        <taxon>Embryophyta</taxon>
        <taxon>Tracheophyta</taxon>
        <taxon>Spermatophyta</taxon>
        <taxon>Magnoliopsida</taxon>
        <taxon>eudicotyledons</taxon>
        <taxon>Gunneridae</taxon>
        <taxon>Pentapetalae</taxon>
        <taxon>asterids</taxon>
        <taxon>lamiids</taxon>
        <taxon>Solanales</taxon>
        <taxon>Solanaceae</taxon>
        <taxon>Nicotianoideae</taxon>
        <taxon>Nicotianeae</taxon>
        <taxon>Nicotiana</taxon>
    </lineage>
</organism>
<feature type="region of interest" description="Disordered" evidence="1">
    <location>
        <begin position="52"/>
        <end position="78"/>
    </location>
</feature>
<sequence>MELNQKHQRLNPPPRRGQIKLKILKSLINSAAELVNMATGSKNKKGCEISLISSNGRKTPGETPSCYNSGTDSDGSYR</sequence>
<gene>
    <name evidence="2" type="ORF">A4A49_02838</name>
</gene>
<protein>
    <submittedName>
        <fullName evidence="2">Uncharacterized protein</fullName>
    </submittedName>
</protein>
<dbReference type="AlphaFoldDB" id="A0A1J6HRX4"/>
<proteinExistence type="predicted"/>
<evidence type="ECO:0000256" key="1">
    <source>
        <dbReference type="SAM" id="MobiDB-lite"/>
    </source>
</evidence>
<evidence type="ECO:0000313" key="3">
    <source>
        <dbReference type="Proteomes" id="UP000187609"/>
    </source>
</evidence>
<comment type="caution">
    <text evidence="2">The sequence shown here is derived from an EMBL/GenBank/DDBJ whole genome shotgun (WGS) entry which is preliminary data.</text>
</comment>
<keyword evidence="3" id="KW-1185">Reference proteome</keyword>
<name>A0A1J6HRX4_NICAT</name>
<dbReference type="OMA" id="MELNQKH"/>